<name>A0A814GTD9_9BILA</name>
<evidence type="ECO:0000313" key="3">
    <source>
        <dbReference type="Proteomes" id="UP000663829"/>
    </source>
</evidence>
<reference evidence="1" key="1">
    <citation type="submission" date="2021-02" db="EMBL/GenBank/DDBJ databases">
        <authorList>
            <person name="Nowell W R."/>
        </authorList>
    </citation>
    <scope>NUCLEOTIDE SEQUENCE</scope>
</reference>
<protein>
    <submittedName>
        <fullName evidence="1">Uncharacterized protein</fullName>
    </submittedName>
</protein>
<dbReference type="EMBL" id="CAJOBC010003205">
    <property type="protein sequence ID" value="CAF3772148.1"/>
    <property type="molecule type" value="Genomic_DNA"/>
</dbReference>
<sequence>MNHPEFNKIWKSAHLATKVPEDGDLFNQFKNQLEPLWKQYEVDGKLDFVSTARRLFDEDVKVFELIKDHLLEKDFINFKNDFINNDKIKEISQVRKADLVDPLYDEFKSEINNLLQSEDVLSKFDQTNSESFVLTLFNSNDQNISVTAYNFLKDILTGKKIKQLIEKIQLNEKLKTIWHSKLSRQSAHTFSSTVNNKPPAPIDVKAQDEDIFYQFKIELSSLWEKYKVDDELDFISTAERLFNEDMEALESIKDYLIEIDFTNFKNDFMNNEKIPPSPDPGLQLDRVEHVDPLHDEFKSEIIKLLEPLDFLSKVDKTKCKSFILTLFENNNENISDIVNDFFENILVGIKMKRLIQNIQANEKIKTIWSSNLSTKSNNTKSSESVDVTMKTILSKYNFTTTDIDKIVLQLRSNFPEGLQLIEDELTPNDYKTVKSELVANENVRNITVNTENIVTLSSKDKQYAELI</sequence>
<proteinExistence type="predicted"/>
<accession>A0A814GTD9</accession>
<comment type="caution">
    <text evidence="1">The sequence shown here is derived from an EMBL/GenBank/DDBJ whole genome shotgun (WGS) entry which is preliminary data.</text>
</comment>
<dbReference type="AlphaFoldDB" id="A0A814GTD9"/>
<dbReference type="Proteomes" id="UP000663829">
    <property type="component" value="Unassembled WGS sequence"/>
</dbReference>
<dbReference type="EMBL" id="CAJNOQ010003205">
    <property type="protein sequence ID" value="CAF1000686.1"/>
    <property type="molecule type" value="Genomic_DNA"/>
</dbReference>
<keyword evidence="3" id="KW-1185">Reference proteome</keyword>
<evidence type="ECO:0000313" key="1">
    <source>
        <dbReference type="EMBL" id="CAF1000686.1"/>
    </source>
</evidence>
<gene>
    <name evidence="1" type="ORF">GPM918_LOCUS13740</name>
    <name evidence="2" type="ORF">SRO942_LOCUS13740</name>
</gene>
<organism evidence="1 3">
    <name type="scientific">Didymodactylos carnosus</name>
    <dbReference type="NCBI Taxonomy" id="1234261"/>
    <lineage>
        <taxon>Eukaryota</taxon>
        <taxon>Metazoa</taxon>
        <taxon>Spiralia</taxon>
        <taxon>Gnathifera</taxon>
        <taxon>Rotifera</taxon>
        <taxon>Eurotatoria</taxon>
        <taxon>Bdelloidea</taxon>
        <taxon>Philodinida</taxon>
        <taxon>Philodinidae</taxon>
        <taxon>Didymodactylos</taxon>
    </lineage>
</organism>
<dbReference type="Proteomes" id="UP000681722">
    <property type="component" value="Unassembled WGS sequence"/>
</dbReference>
<evidence type="ECO:0000313" key="2">
    <source>
        <dbReference type="EMBL" id="CAF3772148.1"/>
    </source>
</evidence>